<gene>
    <name evidence="1" type="ORF">RDB_LOCUS110776</name>
</gene>
<comment type="caution">
    <text evidence="1">The sequence shown here is derived from an EMBL/GenBank/DDBJ whole genome shotgun (WGS) entry which is preliminary data.</text>
</comment>
<evidence type="ECO:0000313" key="2">
    <source>
        <dbReference type="Proteomes" id="UP000663841"/>
    </source>
</evidence>
<name>A0A8H3B0W5_9AGAM</name>
<proteinExistence type="predicted"/>
<dbReference type="Proteomes" id="UP000663841">
    <property type="component" value="Unassembled WGS sequence"/>
</dbReference>
<dbReference type="AlphaFoldDB" id="A0A8H3B0W5"/>
<protein>
    <submittedName>
        <fullName evidence="1">Uncharacterized protein</fullName>
    </submittedName>
</protein>
<evidence type="ECO:0000313" key="1">
    <source>
        <dbReference type="EMBL" id="CAE6445247.1"/>
    </source>
</evidence>
<dbReference type="EMBL" id="CAJMWW010000111">
    <property type="protein sequence ID" value="CAE6445247.1"/>
    <property type="molecule type" value="Genomic_DNA"/>
</dbReference>
<reference evidence="1" key="1">
    <citation type="submission" date="2021-01" db="EMBL/GenBank/DDBJ databases">
        <authorList>
            <person name="Kaushik A."/>
        </authorList>
    </citation>
    <scope>NUCLEOTIDE SEQUENCE</scope>
    <source>
        <strain evidence="1">AG3-T5</strain>
    </source>
</reference>
<organism evidence="1 2">
    <name type="scientific">Rhizoctonia solani</name>
    <dbReference type="NCBI Taxonomy" id="456999"/>
    <lineage>
        <taxon>Eukaryota</taxon>
        <taxon>Fungi</taxon>
        <taxon>Dikarya</taxon>
        <taxon>Basidiomycota</taxon>
        <taxon>Agaricomycotina</taxon>
        <taxon>Agaricomycetes</taxon>
        <taxon>Cantharellales</taxon>
        <taxon>Ceratobasidiaceae</taxon>
        <taxon>Rhizoctonia</taxon>
    </lineage>
</organism>
<sequence length="134" mass="14729">MMDSPTFFMEPVRGFKQKGVLGAIGGVGIGALNLTTKPTTGFMQAVSMPIKGAVKEVKSLLHRQMGKGRIVTWYAEGVSPAWNASEAEQEKFMRAFVERVSRNDLAWTMDNKGKRKAKMTQRNRVLGGYGSCAL</sequence>
<accession>A0A8H3B0W5</accession>